<evidence type="ECO:0000256" key="3">
    <source>
        <dbReference type="ARBA" id="ARBA00022692"/>
    </source>
</evidence>
<dbReference type="PANTHER" id="PTHR11537">
    <property type="entry name" value="VOLTAGE-GATED POTASSIUM CHANNEL"/>
    <property type="match status" value="1"/>
</dbReference>
<feature type="transmembrane region" description="Helical" evidence="8">
    <location>
        <begin position="72"/>
        <end position="94"/>
    </location>
</feature>
<dbReference type="PANTHER" id="PTHR11537:SF254">
    <property type="entry name" value="POTASSIUM VOLTAGE-GATED CHANNEL PROTEIN SHAB"/>
    <property type="match status" value="1"/>
</dbReference>
<keyword evidence="3 8" id="KW-0812">Transmembrane</keyword>
<evidence type="ECO:0000256" key="5">
    <source>
        <dbReference type="ARBA" id="ARBA00023065"/>
    </source>
</evidence>
<evidence type="ECO:0000256" key="1">
    <source>
        <dbReference type="ARBA" id="ARBA00004141"/>
    </source>
</evidence>
<dbReference type="SUPFAM" id="SSF81324">
    <property type="entry name" value="Voltage-gated potassium channels"/>
    <property type="match status" value="1"/>
</dbReference>
<feature type="domain" description="Potassium channel" evidence="9">
    <location>
        <begin position="84"/>
        <end position="159"/>
    </location>
</feature>
<keyword evidence="11" id="KW-1185">Reference proteome</keyword>
<evidence type="ECO:0000256" key="2">
    <source>
        <dbReference type="ARBA" id="ARBA00022448"/>
    </source>
</evidence>
<sequence length="207" mass="22519">MAYVVVMTVSSSACPRAPPEPLHPPDTAGRGTVTSGCHPTGMMCLTRGRSGVAKANGTSGTMWALRGFHLRVVVAVTVVTSLIVMVSSYLLWLIERDHVGSNIRSYGDALWWAMETITTVGYGDHHPTTIAGRWVAGGLMVIGVALVGVITATVVTWFFSELDVLREVREIEAEEERAGATLADILARLVQIDERLERLEQSDRTER</sequence>
<comment type="subcellular location">
    <subcellularLocation>
        <location evidence="1">Membrane</location>
        <topology evidence="1">Multi-pass membrane protein</topology>
    </subcellularLocation>
</comment>
<dbReference type="Gene3D" id="1.20.5.110">
    <property type="match status" value="1"/>
</dbReference>
<dbReference type="GO" id="GO:0005249">
    <property type="term" value="F:voltage-gated potassium channel activity"/>
    <property type="evidence" value="ECO:0007669"/>
    <property type="project" value="InterPro"/>
</dbReference>
<organism evidence="10 11">
    <name type="scientific">Nocardioides pocheonensis</name>
    <dbReference type="NCBI Taxonomy" id="661485"/>
    <lineage>
        <taxon>Bacteria</taxon>
        <taxon>Bacillati</taxon>
        <taxon>Actinomycetota</taxon>
        <taxon>Actinomycetes</taxon>
        <taxon>Propionibacteriales</taxon>
        <taxon>Nocardioidaceae</taxon>
        <taxon>Nocardioides</taxon>
    </lineage>
</organism>
<protein>
    <submittedName>
        <fullName evidence="10">Two pore domain potassium channel family protein</fullName>
    </submittedName>
</protein>
<dbReference type="Proteomes" id="UP000279994">
    <property type="component" value="Unassembled WGS sequence"/>
</dbReference>
<evidence type="ECO:0000259" key="9">
    <source>
        <dbReference type="Pfam" id="PF07885"/>
    </source>
</evidence>
<accession>A0A3N0GKF1</accession>
<comment type="caution">
    <text evidence="10">The sequence shown here is derived from an EMBL/GenBank/DDBJ whole genome shotgun (WGS) entry which is preliminary data.</text>
</comment>
<dbReference type="InterPro" id="IPR013099">
    <property type="entry name" value="K_chnl_dom"/>
</dbReference>
<name>A0A3N0GKF1_9ACTN</name>
<keyword evidence="6 8" id="KW-0472">Membrane</keyword>
<evidence type="ECO:0000256" key="7">
    <source>
        <dbReference type="ARBA" id="ARBA00023303"/>
    </source>
</evidence>
<feature type="transmembrane region" description="Helical" evidence="8">
    <location>
        <begin position="134"/>
        <end position="159"/>
    </location>
</feature>
<dbReference type="GO" id="GO:0008076">
    <property type="term" value="C:voltage-gated potassium channel complex"/>
    <property type="evidence" value="ECO:0007669"/>
    <property type="project" value="InterPro"/>
</dbReference>
<evidence type="ECO:0000313" key="10">
    <source>
        <dbReference type="EMBL" id="RNM12953.1"/>
    </source>
</evidence>
<dbReference type="AlphaFoldDB" id="A0A3N0GKF1"/>
<evidence type="ECO:0000256" key="4">
    <source>
        <dbReference type="ARBA" id="ARBA00022989"/>
    </source>
</evidence>
<evidence type="ECO:0000313" key="11">
    <source>
        <dbReference type="Proteomes" id="UP000279994"/>
    </source>
</evidence>
<reference evidence="10 11" key="1">
    <citation type="submission" date="2018-11" db="EMBL/GenBank/DDBJ databases">
        <authorList>
            <person name="Li F."/>
        </authorList>
    </citation>
    <scope>NUCLEOTIDE SEQUENCE [LARGE SCALE GENOMIC DNA]</scope>
    <source>
        <strain evidence="10 11">Gsoil 818</strain>
    </source>
</reference>
<dbReference type="InterPro" id="IPR028325">
    <property type="entry name" value="VG_K_chnl"/>
</dbReference>
<keyword evidence="2" id="KW-0813">Transport</keyword>
<dbReference type="EMBL" id="RJSF01000043">
    <property type="protein sequence ID" value="RNM12953.1"/>
    <property type="molecule type" value="Genomic_DNA"/>
</dbReference>
<gene>
    <name evidence="10" type="ORF">EFL26_16060</name>
</gene>
<keyword evidence="4 8" id="KW-1133">Transmembrane helix</keyword>
<evidence type="ECO:0000256" key="6">
    <source>
        <dbReference type="ARBA" id="ARBA00023136"/>
    </source>
</evidence>
<proteinExistence type="predicted"/>
<dbReference type="Gene3D" id="1.10.287.70">
    <property type="match status" value="1"/>
</dbReference>
<keyword evidence="5" id="KW-0406">Ion transport</keyword>
<dbReference type="Pfam" id="PF07885">
    <property type="entry name" value="Ion_trans_2"/>
    <property type="match status" value="1"/>
</dbReference>
<keyword evidence="7 10" id="KW-0407">Ion channel</keyword>
<evidence type="ECO:0000256" key="8">
    <source>
        <dbReference type="SAM" id="Phobius"/>
    </source>
</evidence>
<dbReference type="GO" id="GO:0001508">
    <property type="term" value="P:action potential"/>
    <property type="evidence" value="ECO:0007669"/>
    <property type="project" value="TreeGrafter"/>
</dbReference>
<dbReference type="PRINTS" id="PR00169">
    <property type="entry name" value="KCHANNEL"/>
</dbReference>